<dbReference type="InterPro" id="IPR013087">
    <property type="entry name" value="Znf_C2H2_type"/>
</dbReference>
<dbReference type="EMBL" id="CM018045">
    <property type="protein sequence ID" value="KAA8528375.1"/>
    <property type="molecule type" value="Genomic_DNA"/>
</dbReference>
<dbReference type="SUPFAM" id="SSF57667">
    <property type="entry name" value="beta-beta-alpha zinc fingers"/>
    <property type="match status" value="1"/>
</dbReference>
<dbReference type="CDD" id="cd06222">
    <property type="entry name" value="RNase_H_like"/>
    <property type="match status" value="1"/>
</dbReference>
<dbReference type="OrthoDB" id="10009287at2759"/>
<evidence type="ECO:0000256" key="1">
    <source>
        <dbReference type="SAM" id="Phobius"/>
    </source>
</evidence>
<dbReference type="InterPro" id="IPR044730">
    <property type="entry name" value="RNase_H-like_dom_plant"/>
</dbReference>
<sequence length="411" mass="47111">MDLGIFLKVLAKIFNVLAWPSITLLCPLYASIRAVEGDTPFNYQQCLTYWVLFSITKIMESALAKLLVWLPFWPYAKGIATLLLVIPHFAGASYVYMHFIRPYFSLNSQVPNILSIPRTKTSMLSEQNDSPDAVERYIKENEPEESEKHIIYKGESNHAYDPIESRLIRPANPKTVQKEWSCAVCLVNTTSEKYLKKHLGGKKHKEMEKDLRNELIIHNVVKSSLMMNLGKWSSLLSPVARSITWCTWKKPDLGWTKLNTDGSIDRENAGFGGLLRDYRGDPICAYVSKALGDDIFLVELWAIWRGLILASSLGIKLLWVESDSMSVVKSINKVQPYSLKARSCLEHIWKLLKKFEKYKVSHSFRETNRAADHLAKMNLLGSDVILWPVGFPRRLCNIIKDDAQGRRYRRV</sequence>
<feature type="transmembrane region" description="Helical" evidence="1">
    <location>
        <begin position="78"/>
        <end position="97"/>
    </location>
</feature>
<dbReference type="Gene3D" id="3.30.160.60">
    <property type="entry name" value="Classic Zinc Finger"/>
    <property type="match status" value="1"/>
</dbReference>
<evidence type="ECO:0000259" key="2">
    <source>
        <dbReference type="Pfam" id="PF12874"/>
    </source>
</evidence>
<dbReference type="Pfam" id="PF03134">
    <property type="entry name" value="TB2_DP1_HVA22"/>
    <property type="match status" value="1"/>
</dbReference>
<dbReference type="Gene3D" id="3.30.420.10">
    <property type="entry name" value="Ribonuclease H-like superfamily/Ribonuclease H"/>
    <property type="match status" value="1"/>
</dbReference>
<dbReference type="InterPro" id="IPR012337">
    <property type="entry name" value="RNaseH-like_sf"/>
</dbReference>
<keyword evidence="1" id="KW-1133">Transmembrane helix</keyword>
<reference evidence="4 5" key="1">
    <citation type="submission" date="2019-09" db="EMBL/GenBank/DDBJ databases">
        <title>A chromosome-level genome assembly of the Chinese tupelo Nyssa sinensis.</title>
        <authorList>
            <person name="Yang X."/>
            <person name="Kang M."/>
            <person name="Yang Y."/>
            <person name="Xiong H."/>
            <person name="Wang M."/>
            <person name="Zhang Z."/>
            <person name="Wang Z."/>
            <person name="Wu H."/>
            <person name="Ma T."/>
            <person name="Liu J."/>
            <person name="Xi Z."/>
        </authorList>
    </citation>
    <scope>NUCLEOTIDE SEQUENCE [LARGE SCALE GENOMIC DNA]</scope>
    <source>
        <strain evidence="4">J267</strain>
        <tissue evidence="4">Leaf</tissue>
    </source>
</reference>
<dbReference type="InterPro" id="IPR053151">
    <property type="entry name" value="RNase_H-like"/>
</dbReference>
<keyword evidence="5" id="KW-1185">Reference proteome</keyword>
<dbReference type="Proteomes" id="UP000325577">
    <property type="component" value="Linkage Group LG21"/>
</dbReference>
<evidence type="ECO:0000259" key="3">
    <source>
        <dbReference type="Pfam" id="PF13456"/>
    </source>
</evidence>
<name>A0A5J5ABH8_9ASTE</name>
<proteinExistence type="predicted"/>
<organism evidence="4 5">
    <name type="scientific">Nyssa sinensis</name>
    <dbReference type="NCBI Taxonomy" id="561372"/>
    <lineage>
        <taxon>Eukaryota</taxon>
        <taxon>Viridiplantae</taxon>
        <taxon>Streptophyta</taxon>
        <taxon>Embryophyta</taxon>
        <taxon>Tracheophyta</taxon>
        <taxon>Spermatophyta</taxon>
        <taxon>Magnoliopsida</taxon>
        <taxon>eudicotyledons</taxon>
        <taxon>Gunneridae</taxon>
        <taxon>Pentapetalae</taxon>
        <taxon>asterids</taxon>
        <taxon>Cornales</taxon>
        <taxon>Nyssaceae</taxon>
        <taxon>Nyssa</taxon>
    </lineage>
</organism>
<feature type="domain" description="RNase H type-1" evidence="3">
    <location>
        <begin position="259"/>
        <end position="377"/>
    </location>
</feature>
<feature type="transmembrane region" description="Helical" evidence="1">
    <location>
        <begin position="47"/>
        <end position="72"/>
    </location>
</feature>
<dbReference type="InterPro" id="IPR036397">
    <property type="entry name" value="RNaseH_sf"/>
</dbReference>
<dbReference type="Pfam" id="PF12874">
    <property type="entry name" value="zf-met"/>
    <property type="match status" value="1"/>
</dbReference>
<evidence type="ECO:0000313" key="5">
    <source>
        <dbReference type="Proteomes" id="UP000325577"/>
    </source>
</evidence>
<dbReference type="PANTHER" id="PTHR47723:SF19">
    <property type="entry name" value="POLYNUCLEOTIDYL TRANSFERASE, RIBONUCLEASE H-LIKE SUPERFAMILY PROTEIN"/>
    <property type="match status" value="1"/>
</dbReference>
<gene>
    <name evidence="4" type="ORF">F0562_035730</name>
</gene>
<feature type="transmembrane region" description="Helical" evidence="1">
    <location>
        <begin position="16"/>
        <end position="35"/>
    </location>
</feature>
<dbReference type="PANTHER" id="PTHR47723">
    <property type="entry name" value="OS05G0353850 PROTEIN"/>
    <property type="match status" value="1"/>
</dbReference>
<dbReference type="InterPro" id="IPR036236">
    <property type="entry name" value="Znf_C2H2_sf"/>
</dbReference>
<protein>
    <submittedName>
        <fullName evidence="4">Uncharacterized protein</fullName>
    </submittedName>
</protein>
<feature type="domain" description="C2H2-type" evidence="2">
    <location>
        <begin position="180"/>
        <end position="204"/>
    </location>
</feature>
<keyword evidence="1" id="KW-0812">Transmembrane</keyword>
<keyword evidence="1" id="KW-0472">Membrane</keyword>
<accession>A0A5J5ABH8</accession>
<dbReference type="AlphaFoldDB" id="A0A5J5ABH8"/>
<dbReference type="Pfam" id="PF13456">
    <property type="entry name" value="RVT_3"/>
    <property type="match status" value="1"/>
</dbReference>
<evidence type="ECO:0000313" key="4">
    <source>
        <dbReference type="EMBL" id="KAA8528375.1"/>
    </source>
</evidence>
<dbReference type="GO" id="GO:0003676">
    <property type="term" value="F:nucleic acid binding"/>
    <property type="evidence" value="ECO:0007669"/>
    <property type="project" value="InterPro"/>
</dbReference>
<dbReference type="SUPFAM" id="SSF53098">
    <property type="entry name" value="Ribonuclease H-like"/>
    <property type="match status" value="1"/>
</dbReference>
<dbReference type="InterPro" id="IPR002156">
    <property type="entry name" value="RNaseH_domain"/>
</dbReference>
<dbReference type="GO" id="GO:0004523">
    <property type="term" value="F:RNA-DNA hybrid ribonuclease activity"/>
    <property type="evidence" value="ECO:0007669"/>
    <property type="project" value="InterPro"/>
</dbReference>
<dbReference type="InterPro" id="IPR004345">
    <property type="entry name" value="TB2_DP1_HVA22"/>
</dbReference>